<evidence type="ECO:0000313" key="2">
    <source>
        <dbReference type="Proteomes" id="UP000559626"/>
    </source>
</evidence>
<accession>A0A7Y0AH01</accession>
<organism evidence="1 2">
    <name type="scientific">Hymenobacter polaris</name>
    <dbReference type="NCBI Taxonomy" id="2682546"/>
    <lineage>
        <taxon>Bacteria</taxon>
        <taxon>Pseudomonadati</taxon>
        <taxon>Bacteroidota</taxon>
        <taxon>Cytophagia</taxon>
        <taxon>Cytophagales</taxon>
        <taxon>Hymenobacteraceae</taxon>
        <taxon>Hymenobacter</taxon>
    </lineage>
</organism>
<proteinExistence type="predicted"/>
<sequence>MIERITAHFAARHALCLSSHTDALFHVYDPEGNHPCRHRVDAPQETDLAVHNPAAALVHLVAIDHCLYSSGDATRCDCALVCGEEIHFVEFKHGNYRRRTDRIKDCILQLAAAINDFLQVGIIAPHSAVQAIACVGFTEQRPPQGAAIEARKLQLNKLVGNSVAVELLVTDHIVFGKIEKAP</sequence>
<comment type="caution">
    <text evidence="1">The sequence shown here is derived from an EMBL/GenBank/DDBJ whole genome shotgun (WGS) entry which is preliminary data.</text>
</comment>
<keyword evidence="2" id="KW-1185">Reference proteome</keyword>
<evidence type="ECO:0008006" key="3">
    <source>
        <dbReference type="Google" id="ProtNLM"/>
    </source>
</evidence>
<dbReference type="EMBL" id="JABBGH010000003">
    <property type="protein sequence ID" value="NML67119.1"/>
    <property type="molecule type" value="Genomic_DNA"/>
</dbReference>
<protein>
    <recommendedName>
        <fullName evidence="3">NERD domain-containing protein</fullName>
    </recommendedName>
</protein>
<evidence type="ECO:0000313" key="1">
    <source>
        <dbReference type="EMBL" id="NML67119.1"/>
    </source>
</evidence>
<dbReference type="AlphaFoldDB" id="A0A7Y0AH01"/>
<name>A0A7Y0AH01_9BACT</name>
<reference evidence="1 2" key="1">
    <citation type="submission" date="2020-04" db="EMBL/GenBank/DDBJ databases">
        <title>Hymenobacter polaris sp. nov., isolated from Arctic soil.</title>
        <authorList>
            <person name="Dahal R.H."/>
        </authorList>
    </citation>
    <scope>NUCLEOTIDE SEQUENCE [LARGE SCALE GENOMIC DNA]</scope>
    <source>
        <strain evidence="1 2">RP-2-7</strain>
    </source>
</reference>
<dbReference type="RefSeq" id="WP_169532804.1">
    <property type="nucleotide sequence ID" value="NZ_JABBGH010000003.1"/>
</dbReference>
<gene>
    <name evidence="1" type="ORF">HHL22_18090</name>
</gene>
<dbReference type="Proteomes" id="UP000559626">
    <property type="component" value="Unassembled WGS sequence"/>
</dbReference>